<keyword evidence="2 4" id="KW-0689">Ribosomal protein</keyword>
<dbReference type="Pfam" id="PF01201">
    <property type="entry name" value="Ribosomal_S8e"/>
    <property type="match status" value="1"/>
</dbReference>
<name>A0A4P9X6S9_9FUNG</name>
<dbReference type="InterPro" id="IPR018283">
    <property type="entry name" value="Ribosomal_eS8_CS"/>
</dbReference>
<keyword evidence="6" id="KW-1185">Reference proteome</keyword>
<evidence type="ECO:0000313" key="5">
    <source>
        <dbReference type="EMBL" id="RKP00888.1"/>
    </source>
</evidence>
<dbReference type="GO" id="GO:0003735">
    <property type="term" value="F:structural constituent of ribosome"/>
    <property type="evidence" value="ECO:0007669"/>
    <property type="project" value="InterPro"/>
</dbReference>
<feature type="non-terminal residue" evidence="5">
    <location>
        <position position="1"/>
    </location>
</feature>
<sequence>LGICRDKRHKRAPSGAMRVSIRKKRKHELGRQPAMTKIGARRVHTVRVRGGNEKQRALRLDVGNFAWGSENATKKVRIIRVVYNPTNNELVRTNTLVKGCIVEIDATPFRQWYENRYAVALGRKANFKMHEGEEDPLTKARGKKVSHLMAKDQASGKLVVEKALEQQFSTGRILARLSSRPGQTGRADGVILEGDELHFYQRRLKSRK</sequence>
<dbReference type="Gene3D" id="3.10.290.70">
    <property type="match status" value="1"/>
</dbReference>
<evidence type="ECO:0000256" key="4">
    <source>
        <dbReference type="RuleBase" id="RU000669"/>
    </source>
</evidence>
<dbReference type="AlphaFoldDB" id="A0A4P9X6S9"/>
<dbReference type="InterPro" id="IPR001047">
    <property type="entry name" value="Ribosomal_eS8"/>
</dbReference>
<comment type="similarity">
    <text evidence="1 4">Belongs to the eukaryotic ribosomal protein eS8 family.</text>
</comment>
<dbReference type="FunFam" id="1.10.168.20:FF:000001">
    <property type="entry name" value="40S ribosomal protein S8"/>
    <property type="match status" value="1"/>
</dbReference>
<proteinExistence type="inferred from homology"/>
<dbReference type="GO" id="GO:0006412">
    <property type="term" value="P:translation"/>
    <property type="evidence" value="ECO:0007669"/>
    <property type="project" value="InterPro"/>
</dbReference>
<dbReference type="EMBL" id="ML014194">
    <property type="protein sequence ID" value="RKP00888.1"/>
    <property type="molecule type" value="Genomic_DNA"/>
</dbReference>
<dbReference type="PROSITE" id="PS01193">
    <property type="entry name" value="RIBOSOMAL_S8E"/>
    <property type="match status" value="1"/>
</dbReference>
<protein>
    <recommendedName>
        <fullName evidence="4">40S ribosomal protein S8</fullName>
    </recommendedName>
</protein>
<evidence type="ECO:0000313" key="6">
    <source>
        <dbReference type="Proteomes" id="UP000274922"/>
    </source>
</evidence>
<dbReference type="InterPro" id="IPR022309">
    <property type="entry name" value="Ribosomal_Se8/biogenesis_NSA2"/>
</dbReference>
<dbReference type="CDD" id="cd11380">
    <property type="entry name" value="Ribosomal_S8e_like"/>
    <property type="match status" value="1"/>
</dbReference>
<dbReference type="Gene3D" id="1.10.168.20">
    <property type="entry name" value="Ribosomal protein S8e, subdomain"/>
    <property type="match status" value="1"/>
</dbReference>
<accession>A0A4P9X6S9</accession>
<keyword evidence="3 4" id="KW-0687">Ribonucleoprotein</keyword>
<dbReference type="OrthoDB" id="1703270at2759"/>
<organism evidence="5 6">
    <name type="scientific">Caulochytrium protostelioides</name>
    <dbReference type="NCBI Taxonomy" id="1555241"/>
    <lineage>
        <taxon>Eukaryota</taxon>
        <taxon>Fungi</taxon>
        <taxon>Fungi incertae sedis</taxon>
        <taxon>Chytridiomycota</taxon>
        <taxon>Chytridiomycota incertae sedis</taxon>
        <taxon>Chytridiomycetes</taxon>
        <taxon>Caulochytriales</taxon>
        <taxon>Caulochytriaceae</taxon>
        <taxon>Caulochytrium</taxon>
    </lineage>
</organism>
<evidence type="ECO:0000256" key="1">
    <source>
        <dbReference type="ARBA" id="ARBA00005257"/>
    </source>
</evidence>
<dbReference type="STRING" id="1555241.A0A4P9X6S9"/>
<dbReference type="GO" id="GO:0005840">
    <property type="term" value="C:ribosome"/>
    <property type="evidence" value="ECO:0007669"/>
    <property type="project" value="UniProtKB-KW"/>
</dbReference>
<dbReference type="NCBIfam" id="TIGR00307">
    <property type="entry name" value="eS8"/>
    <property type="match status" value="1"/>
</dbReference>
<reference evidence="6" key="1">
    <citation type="journal article" date="2018" name="Nat. Microbiol.">
        <title>Leveraging single-cell genomics to expand the fungal tree of life.</title>
        <authorList>
            <person name="Ahrendt S.R."/>
            <person name="Quandt C.A."/>
            <person name="Ciobanu D."/>
            <person name="Clum A."/>
            <person name="Salamov A."/>
            <person name="Andreopoulos B."/>
            <person name="Cheng J.F."/>
            <person name="Woyke T."/>
            <person name="Pelin A."/>
            <person name="Henrissat B."/>
            <person name="Reynolds N.K."/>
            <person name="Benny G.L."/>
            <person name="Smith M.E."/>
            <person name="James T.Y."/>
            <person name="Grigoriev I.V."/>
        </authorList>
    </citation>
    <scope>NUCLEOTIDE SEQUENCE [LARGE SCALE GENOMIC DNA]</scope>
    <source>
        <strain evidence="6">ATCC 52028</strain>
    </source>
</reference>
<gene>
    <name evidence="5" type="ORF">CXG81DRAFT_12701</name>
</gene>
<dbReference type="InterPro" id="IPR042563">
    <property type="entry name" value="Ribosomal_protein_eS8_euk"/>
</dbReference>
<dbReference type="PANTHER" id="PTHR10394">
    <property type="entry name" value="40S RIBOSOMAL PROTEIN S8"/>
    <property type="match status" value="1"/>
</dbReference>
<dbReference type="Proteomes" id="UP000274922">
    <property type="component" value="Unassembled WGS sequence"/>
</dbReference>
<evidence type="ECO:0000256" key="2">
    <source>
        <dbReference type="ARBA" id="ARBA00022980"/>
    </source>
</evidence>
<evidence type="ECO:0000256" key="3">
    <source>
        <dbReference type="ARBA" id="ARBA00023274"/>
    </source>
</evidence>
<dbReference type="GO" id="GO:1990904">
    <property type="term" value="C:ribonucleoprotein complex"/>
    <property type="evidence" value="ECO:0007669"/>
    <property type="project" value="UniProtKB-KW"/>
</dbReference>